<feature type="compositionally biased region" description="Basic and acidic residues" evidence="1">
    <location>
        <begin position="167"/>
        <end position="184"/>
    </location>
</feature>
<evidence type="ECO:0000256" key="1">
    <source>
        <dbReference type="SAM" id="MobiDB-lite"/>
    </source>
</evidence>
<dbReference type="EMBL" id="SNVJ01000001">
    <property type="protein sequence ID" value="MXP61802.1"/>
    <property type="molecule type" value="Genomic_DNA"/>
</dbReference>
<gene>
    <name evidence="3" type="ORF">E0493_00370</name>
</gene>
<dbReference type="AlphaFoldDB" id="A0A845B8S6"/>
<feature type="compositionally biased region" description="Basic residues" evidence="1">
    <location>
        <begin position="186"/>
        <end position="197"/>
    </location>
</feature>
<proteinExistence type="predicted"/>
<dbReference type="Proteomes" id="UP000460715">
    <property type="component" value="Unassembled WGS sequence"/>
</dbReference>
<evidence type="ECO:0000313" key="4">
    <source>
        <dbReference type="Proteomes" id="UP000460715"/>
    </source>
</evidence>
<comment type="caution">
    <text evidence="3">The sequence shown here is derived from an EMBL/GenBank/DDBJ whole genome shotgun (WGS) entry which is preliminary data.</text>
</comment>
<dbReference type="InterPro" id="IPR011495">
    <property type="entry name" value="Sig_transdc_His_kin_sub2_dim/P"/>
</dbReference>
<protein>
    <recommendedName>
        <fullName evidence="2">Signal transduction histidine kinase subgroup 2 dimerisation and phosphoacceptor domain-containing protein</fullName>
    </recommendedName>
</protein>
<dbReference type="Pfam" id="PF07568">
    <property type="entry name" value="HisKA_2"/>
    <property type="match status" value="1"/>
</dbReference>
<keyword evidence="4" id="KW-1185">Reference proteome</keyword>
<feature type="region of interest" description="Disordered" evidence="1">
    <location>
        <begin position="165"/>
        <end position="215"/>
    </location>
</feature>
<organism evidence="3 4">
    <name type="scientific">Teichococcus coralli</name>
    <dbReference type="NCBI Taxonomy" id="2545983"/>
    <lineage>
        <taxon>Bacteria</taxon>
        <taxon>Pseudomonadati</taxon>
        <taxon>Pseudomonadota</taxon>
        <taxon>Alphaproteobacteria</taxon>
        <taxon>Acetobacterales</taxon>
        <taxon>Roseomonadaceae</taxon>
        <taxon>Roseomonas</taxon>
    </lineage>
</organism>
<evidence type="ECO:0000313" key="3">
    <source>
        <dbReference type="EMBL" id="MXP61802.1"/>
    </source>
</evidence>
<reference evidence="3 4" key="1">
    <citation type="submission" date="2019-03" db="EMBL/GenBank/DDBJ databases">
        <title>Roseomonas sp. a novel Roseomonas species isolated from Sea whip Gorgonian.</title>
        <authorList>
            <person name="Li F."/>
            <person name="Pan X."/>
            <person name="Huang S."/>
            <person name="Li Z."/>
            <person name="Meng B."/>
        </authorList>
    </citation>
    <scope>NUCLEOTIDE SEQUENCE [LARGE SCALE GENOMIC DNA]</scope>
    <source>
        <strain evidence="3 4">M0104</strain>
    </source>
</reference>
<feature type="domain" description="Signal transduction histidine kinase subgroup 2 dimerisation and phosphoacceptor" evidence="2">
    <location>
        <begin position="75"/>
        <end position="140"/>
    </location>
</feature>
<evidence type="ECO:0000259" key="2">
    <source>
        <dbReference type="Pfam" id="PF07568"/>
    </source>
</evidence>
<dbReference type="OrthoDB" id="9767435at2"/>
<sequence>MLKAPIANNGAVRGVLEVDGTTPDAFEEDDERSCSGWPSRWRSLSGIARARPAASARRKRRLIQAGASMHAQNRRVRNPFQMIPAVLARRSRKGASEQVRGDYAEVRERVAATGLAQDLLSTERKQSVLGAATYPDALCPGLLPRPTLPIPSGDLIWPRVAKPPAPLHDRAEATALPRRPDANRLRSGRAPRPRSGRRQWPPSAPGHLAGRARHA</sequence>
<name>A0A845B8S6_9PROT</name>
<accession>A0A845B8S6</accession>